<dbReference type="NCBIfam" id="TIGR00154">
    <property type="entry name" value="ispE"/>
    <property type="match status" value="1"/>
</dbReference>
<proteinExistence type="inferred from homology"/>
<evidence type="ECO:0000256" key="6">
    <source>
        <dbReference type="ARBA" id="ARBA00022777"/>
    </source>
</evidence>
<evidence type="ECO:0000256" key="1">
    <source>
        <dbReference type="ARBA" id="ARBA00009684"/>
    </source>
</evidence>
<dbReference type="InterPro" id="IPR013750">
    <property type="entry name" value="GHMP_kinase_C_dom"/>
</dbReference>
<dbReference type="Pfam" id="PF08544">
    <property type="entry name" value="GHMP_kinases_C"/>
    <property type="match status" value="1"/>
</dbReference>
<dbReference type="PANTHER" id="PTHR43527">
    <property type="entry name" value="4-DIPHOSPHOCYTIDYL-2-C-METHYL-D-ERYTHRITOL KINASE, CHLOROPLASTIC"/>
    <property type="match status" value="1"/>
</dbReference>
<sequence>MLEKAYAKINLGLDILGKREDGYHEVAMIMQSIALADEVELVEATTLQVNANTPEVPNGPNNLAYRAAMLMAHKFAKPPNVRISIRKKIFTAAGLAGGSADAAAVLRGLNKLWQLGLSFAELESLASELGSDVPFCVRGGTALATGRGEVVQSLVDLPELVVLVAKPPFAISTAWAYQQFSLNKRGNSPDILALQKAVEQAHLPAVYQNMGNVLETVAFNEFPVLAAIKADLLAAGALVSLMSGSGPTVFGILESEENGLRIANFLKNKYALEVKITKTTRRTI</sequence>
<evidence type="ECO:0000256" key="8">
    <source>
        <dbReference type="ARBA" id="ARBA00032554"/>
    </source>
</evidence>
<reference evidence="12" key="2">
    <citation type="journal article" date="2021" name="PeerJ">
        <title>Extensive microbial diversity within the chicken gut microbiome revealed by metagenomics and culture.</title>
        <authorList>
            <person name="Gilroy R."/>
            <person name="Ravi A."/>
            <person name="Getino M."/>
            <person name="Pursley I."/>
            <person name="Horton D.L."/>
            <person name="Alikhan N.F."/>
            <person name="Baker D."/>
            <person name="Gharbi K."/>
            <person name="Hall N."/>
            <person name="Watson M."/>
            <person name="Adriaenssens E.M."/>
            <person name="Foster-Nyarko E."/>
            <person name="Jarju S."/>
            <person name="Secka A."/>
            <person name="Antonio M."/>
            <person name="Oren A."/>
            <person name="Chaudhuri R.R."/>
            <person name="La Ragione R."/>
            <person name="Hildebrand F."/>
            <person name="Pallen M.J."/>
        </authorList>
    </citation>
    <scope>NUCLEOTIDE SEQUENCE</scope>
    <source>
        <strain evidence="12">CHK160-1198</strain>
    </source>
</reference>
<dbReference type="GO" id="GO:0050515">
    <property type="term" value="F:4-(cytidine 5'-diphospho)-2-C-methyl-D-erythritol kinase activity"/>
    <property type="evidence" value="ECO:0007669"/>
    <property type="project" value="UniProtKB-UniRule"/>
</dbReference>
<evidence type="ECO:0000313" key="12">
    <source>
        <dbReference type="EMBL" id="HIU64630.1"/>
    </source>
</evidence>
<accession>A0A9D1MQ91</accession>
<organism evidence="12 13">
    <name type="scientific">Candidatus Avacidaminococcus intestinavium</name>
    <dbReference type="NCBI Taxonomy" id="2840684"/>
    <lineage>
        <taxon>Bacteria</taxon>
        <taxon>Bacillati</taxon>
        <taxon>Bacillota</taxon>
        <taxon>Negativicutes</taxon>
        <taxon>Acidaminococcales</taxon>
        <taxon>Acidaminococcaceae</taxon>
        <taxon>Acidaminococcaceae incertae sedis</taxon>
        <taxon>Candidatus Avacidaminococcus</taxon>
    </lineage>
</organism>
<dbReference type="EC" id="2.7.1.148" evidence="2 9"/>
<dbReference type="InterPro" id="IPR006204">
    <property type="entry name" value="GHMP_kinase_N_dom"/>
</dbReference>
<comment type="catalytic activity">
    <reaction evidence="9">
        <text>4-CDP-2-C-methyl-D-erythritol + ATP = 4-CDP-2-C-methyl-D-erythritol 2-phosphate + ADP + H(+)</text>
        <dbReference type="Rhea" id="RHEA:18437"/>
        <dbReference type="ChEBI" id="CHEBI:15378"/>
        <dbReference type="ChEBI" id="CHEBI:30616"/>
        <dbReference type="ChEBI" id="CHEBI:57823"/>
        <dbReference type="ChEBI" id="CHEBI:57919"/>
        <dbReference type="ChEBI" id="CHEBI:456216"/>
        <dbReference type="EC" id="2.7.1.148"/>
    </reaction>
</comment>
<evidence type="ECO:0000259" key="11">
    <source>
        <dbReference type="Pfam" id="PF08544"/>
    </source>
</evidence>
<protein>
    <recommendedName>
        <fullName evidence="3 9">4-diphosphocytidyl-2-C-methyl-D-erythritol kinase</fullName>
        <shortName evidence="9">CMK</shortName>
        <ecNumber evidence="2 9">2.7.1.148</ecNumber>
    </recommendedName>
    <alternativeName>
        <fullName evidence="8 9">4-(cytidine-5'-diphospho)-2-C-methyl-D-erythritol kinase</fullName>
    </alternativeName>
</protein>
<evidence type="ECO:0000256" key="7">
    <source>
        <dbReference type="ARBA" id="ARBA00022840"/>
    </source>
</evidence>
<evidence type="ECO:0000259" key="10">
    <source>
        <dbReference type="Pfam" id="PF00288"/>
    </source>
</evidence>
<dbReference type="PANTHER" id="PTHR43527:SF2">
    <property type="entry name" value="4-DIPHOSPHOCYTIDYL-2-C-METHYL-D-ERYTHRITOL KINASE, CHLOROPLASTIC"/>
    <property type="match status" value="1"/>
</dbReference>
<keyword evidence="4 9" id="KW-0808">Transferase</keyword>
<evidence type="ECO:0000256" key="2">
    <source>
        <dbReference type="ARBA" id="ARBA00012052"/>
    </source>
</evidence>
<dbReference type="InterPro" id="IPR004424">
    <property type="entry name" value="IspE"/>
</dbReference>
<comment type="pathway">
    <text evidence="9">Isoprenoid biosynthesis; isopentenyl diphosphate biosynthesis via DXP pathway; isopentenyl diphosphate from 1-deoxy-D-xylulose 5-phosphate: step 3/6.</text>
</comment>
<comment type="caution">
    <text evidence="9">Lacks conserved residue(s) required for the propagation of feature annotation.</text>
</comment>
<keyword evidence="5 9" id="KW-0547">Nucleotide-binding</keyword>
<dbReference type="Gene3D" id="3.30.70.890">
    <property type="entry name" value="GHMP kinase, C-terminal domain"/>
    <property type="match status" value="1"/>
</dbReference>
<dbReference type="HAMAP" id="MF_00061">
    <property type="entry name" value="IspE"/>
    <property type="match status" value="1"/>
</dbReference>
<dbReference type="GO" id="GO:0019288">
    <property type="term" value="P:isopentenyl diphosphate biosynthetic process, methylerythritol 4-phosphate pathway"/>
    <property type="evidence" value="ECO:0007669"/>
    <property type="project" value="UniProtKB-UniRule"/>
</dbReference>
<evidence type="ECO:0000256" key="4">
    <source>
        <dbReference type="ARBA" id="ARBA00022679"/>
    </source>
</evidence>
<feature type="domain" description="GHMP kinase C-terminal" evidence="11">
    <location>
        <begin position="200"/>
        <end position="271"/>
    </location>
</feature>
<dbReference type="EMBL" id="DVNI01000103">
    <property type="protein sequence ID" value="HIU64630.1"/>
    <property type="molecule type" value="Genomic_DNA"/>
</dbReference>
<feature type="active site" evidence="9">
    <location>
        <position position="8"/>
    </location>
</feature>
<evidence type="ECO:0000256" key="9">
    <source>
        <dbReference type="HAMAP-Rule" id="MF_00061"/>
    </source>
</evidence>
<evidence type="ECO:0000256" key="5">
    <source>
        <dbReference type="ARBA" id="ARBA00022741"/>
    </source>
</evidence>
<dbReference type="InterPro" id="IPR036554">
    <property type="entry name" value="GHMP_kinase_C_sf"/>
</dbReference>
<dbReference type="Gene3D" id="3.30.230.10">
    <property type="match status" value="1"/>
</dbReference>
<feature type="domain" description="GHMP kinase N-terminal" evidence="10">
    <location>
        <begin position="62"/>
        <end position="140"/>
    </location>
</feature>
<comment type="function">
    <text evidence="9">Catalyzes the phosphorylation of the position 2 hydroxy group of 4-diphosphocytidyl-2C-methyl-D-erythritol.</text>
</comment>
<feature type="active site" evidence="9">
    <location>
        <position position="132"/>
    </location>
</feature>
<evidence type="ECO:0000256" key="3">
    <source>
        <dbReference type="ARBA" id="ARBA00017473"/>
    </source>
</evidence>
<dbReference type="SUPFAM" id="SSF55060">
    <property type="entry name" value="GHMP Kinase, C-terminal domain"/>
    <property type="match status" value="1"/>
</dbReference>
<dbReference type="PIRSF" id="PIRSF010376">
    <property type="entry name" value="IspE"/>
    <property type="match status" value="1"/>
</dbReference>
<dbReference type="InterPro" id="IPR020568">
    <property type="entry name" value="Ribosomal_Su5_D2-typ_SF"/>
</dbReference>
<dbReference type="Pfam" id="PF00288">
    <property type="entry name" value="GHMP_kinases_N"/>
    <property type="match status" value="1"/>
</dbReference>
<dbReference type="Proteomes" id="UP000824099">
    <property type="component" value="Unassembled WGS sequence"/>
</dbReference>
<comment type="similarity">
    <text evidence="1 9">Belongs to the GHMP kinase family. IspE subfamily.</text>
</comment>
<evidence type="ECO:0000313" key="13">
    <source>
        <dbReference type="Proteomes" id="UP000824099"/>
    </source>
</evidence>
<dbReference type="InterPro" id="IPR014721">
    <property type="entry name" value="Ribsml_uS5_D2-typ_fold_subgr"/>
</dbReference>
<keyword evidence="9" id="KW-0414">Isoprene biosynthesis</keyword>
<dbReference type="GO" id="GO:0005524">
    <property type="term" value="F:ATP binding"/>
    <property type="evidence" value="ECO:0007669"/>
    <property type="project" value="UniProtKB-UniRule"/>
</dbReference>
<keyword evidence="7 9" id="KW-0067">ATP-binding</keyword>
<keyword evidence="6 9" id="KW-0418">Kinase</keyword>
<dbReference type="GO" id="GO:0016114">
    <property type="term" value="P:terpenoid biosynthetic process"/>
    <property type="evidence" value="ECO:0007669"/>
    <property type="project" value="UniProtKB-UniRule"/>
</dbReference>
<dbReference type="SUPFAM" id="SSF54211">
    <property type="entry name" value="Ribosomal protein S5 domain 2-like"/>
    <property type="match status" value="1"/>
</dbReference>
<gene>
    <name evidence="9" type="primary">ispE</name>
    <name evidence="12" type="ORF">IAB06_06320</name>
</gene>
<comment type="caution">
    <text evidence="12">The sequence shown here is derived from an EMBL/GenBank/DDBJ whole genome shotgun (WGS) entry which is preliminary data.</text>
</comment>
<name>A0A9D1MQ91_9FIRM</name>
<dbReference type="AlphaFoldDB" id="A0A9D1MQ91"/>
<reference evidence="12" key="1">
    <citation type="submission" date="2020-10" db="EMBL/GenBank/DDBJ databases">
        <authorList>
            <person name="Gilroy R."/>
        </authorList>
    </citation>
    <scope>NUCLEOTIDE SEQUENCE</scope>
    <source>
        <strain evidence="12">CHK160-1198</strain>
    </source>
</reference>